<feature type="transmembrane region" description="Helical" evidence="1">
    <location>
        <begin position="167"/>
        <end position="189"/>
    </location>
</feature>
<evidence type="ECO:0008006" key="4">
    <source>
        <dbReference type="Google" id="ProtNLM"/>
    </source>
</evidence>
<feature type="transmembrane region" description="Helical" evidence="1">
    <location>
        <begin position="97"/>
        <end position="121"/>
    </location>
</feature>
<protein>
    <recommendedName>
        <fullName evidence="4">Membrane protein involved in the export of O-antigen and teichoic acid</fullName>
    </recommendedName>
</protein>
<evidence type="ECO:0000256" key="1">
    <source>
        <dbReference type="SAM" id="Phobius"/>
    </source>
</evidence>
<keyword evidence="1" id="KW-0812">Transmembrane</keyword>
<evidence type="ECO:0000313" key="2">
    <source>
        <dbReference type="EMBL" id="SDJ23037.1"/>
    </source>
</evidence>
<keyword evidence="3" id="KW-1185">Reference proteome</keyword>
<feature type="transmembrane region" description="Helical" evidence="1">
    <location>
        <begin position="340"/>
        <end position="362"/>
    </location>
</feature>
<gene>
    <name evidence="2" type="ORF">SAMN04487935_0369</name>
</gene>
<sequence length="392" mass="44782">MRQIQLKTKTINRIGFITGNAFRQVLIAVFGMTVPFVVIHNSSKIIWGSFVPLLLFSLLAAQIINWGNKEYLLRIFSKTPGKINVAYSQNLVARLPILIFFSILTCFYFPVSFGIWISLWLSGRYLQQSTEALIVYEKKFSASIVIELFAFAIFCIAFLLFNQHDLYFLLIFYSSYQILKGCSYFLLFYGFFNKANLKPDFSFFTVSFPFFVLSILGFLASKVDVYLLAHLGNKIATSDYQIINSLLVFVMSLSALIYAPFTKNIYRNKKSVIQKTRNLLAISGLVLVPISLCCITLIACFYLGLHLSFLFYTIAFFYIFPSFLYGIEVINLFRSHKEKTVVVILFFGATANTILSGLFLYFDFGMTGALLGSAIAQLMVLFLFKLNLYFEK</sequence>
<proteinExistence type="predicted"/>
<dbReference type="EMBL" id="FNEZ01000001">
    <property type="protein sequence ID" value="SDJ23037.1"/>
    <property type="molecule type" value="Genomic_DNA"/>
</dbReference>
<evidence type="ECO:0000313" key="3">
    <source>
        <dbReference type="Proteomes" id="UP000199580"/>
    </source>
</evidence>
<accession>A0A1G8S1D6</accession>
<dbReference type="AlphaFoldDB" id="A0A1G8S1D6"/>
<keyword evidence="1" id="KW-0472">Membrane</keyword>
<dbReference type="OrthoDB" id="1409880at2"/>
<keyword evidence="1" id="KW-1133">Transmembrane helix</keyword>
<feature type="transmembrane region" description="Helical" evidence="1">
    <location>
        <begin position="368"/>
        <end position="390"/>
    </location>
</feature>
<dbReference type="RefSeq" id="WP_091391581.1">
    <property type="nucleotide sequence ID" value="NZ_BKAI01000001.1"/>
</dbReference>
<reference evidence="2 3" key="1">
    <citation type="submission" date="2016-10" db="EMBL/GenBank/DDBJ databases">
        <authorList>
            <person name="de Groot N.N."/>
        </authorList>
    </citation>
    <scope>NUCLEOTIDE SEQUENCE [LARGE SCALE GENOMIC DNA]</scope>
    <source>
        <strain evidence="2 3">CGMCC 1.10076</strain>
    </source>
</reference>
<feature type="transmembrane region" description="Helical" evidence="1">
    <location>
        <begin position="279"/>
        <end position="304"/>
    </location>
</feature>
<feature type="transmembrane region" description="Helical" evidence="1">
    <location>
        <begin position="201"/>
        <end position="220"/>
    </location>
</feature>
<dbReference type="Proteomes" id="UP000199580">
    <property type="component" value="Unassembled WGS sequence"/>
</dbReference>
<feature type="transmembrane region" description="Helical" evidence="1">
    <location>
        <begin position="240"/>
        <end position="259"/>
    </location>
</feature>
<dbReference type="STRING" id="1128970.SAMN04487935_0369"/>
<name>A0A1G8S1D6_9FLAO</name>
<organism evidence="2 3">
    <name type="scientific">Flavobacterium noncentrifugens</name>
    <dbReference type="NCBI Taxonomy" id="1128970"/>
    <lineage>
        <taxon>Bacteria</taxon>
        <taxon>Pseudomonadati</taxon>
        <taxon>Bacteroidota</taxon>
        <taxon>Flavobacteriia</taxon>
        <taxon>Flavobacteriales</taxon>
        <taxon>Flavobacteriaceae</taxon>
        <taxon>Flavobacterium</taxon>
    </lineage>
</organism>
<feature type="transmembrane region" description="Helical" evidence="1">
    <location>
        <begin position="142"/>
        <end position="161"/>
    </location>
</feature>
<feature type="transmembrane region" description="Helical" evidence="1">
    <location>
        <begin position="310"/>
        <end position="333"/>
    </location>
</feature>
<feature type="transmembrane region" description="Helical" evidence="1">
    <location>
        <begin position="45"/>
        <end position="64"/>
    </location>
</feature>